<dbReference type="PROSITE" id="PS50043">
    <property type="entry name" value="HTH_LUXR_2"/>
    <property type="match status" value="1"/>
</dbReference>
<dbReference type="PANTHER" id="PTHR47691:SF3">
    <property type="entry name" value="HTH-TYPE TRANSCRIPTIONAL REGULATOR RV0890C-RELATED"/>
    <property type="match status" value="1"/>
</dbReference>
<evidence type="ECO:0000259" key="1">
    <source>
        <dbReference type="PROSITE" id="PS50043"/>
    </source>
</evidence>
<dbReference type="Proteomes" id="UP001501599">
    <property type="component" value="Unassembled WGS sequence"/>
</dbReference>
<dbReference type="Gene3D" id="1.10.10.10">
    <property type="entry name" value="Winged helix-like DNA-binding domain superfamily/Winged helix DNA-binding domain"/>
    <property type="match status" value="1"/>
</dbReference>
<accession>A0ABN3AXG9</accession>
<organism evidence="2 3">
    <name type="scientific">Agrococcus versicolor</name>
    <dbReference type="NCBI Taxonomy" id="501482"/>
    <lineage>
        <taxon>Bacteria</taxon>
        <taxon>Bacillati</taxon>
        <taxon>Actinomycetota</taxon>
        <taxon>Actinomycetes</taxon>
        <taxon>Micrococcales</taxon>
        <taxon>Microbacteriaceae</taxon>
        <taxon>Agrococcus</taxon>
    </lineage>
</organism>
<dbReference type="PROSITE" id="PS00622">
    <property type="entry name" value="HTH_LUXR_1"/>
    <property type="match status" value="1"/>
</dbReference>
<dbReference type="InterPro" id="IPR036388">
    <property type="entry name" value="WH-like_DNA-bd_sf"/>
</dbReference>
<dbReference type="SUPFAM" id="SSF52540">
    <property type="entry name" value="P-loop containing nucleoside triphosphate hydrolases"/>
    <property type="match status" value="1"/>
</dbReference>
<dbReference type="SUPFAM" id="SSF46894">
    <property type="entry name" value="C-terminal effector domain of the bipartite response regulators"/>
    <property type="match status" value="1"/>
</dbReference>
<reference evidence="2 3" key="1">
    <citation type="journal article" date="2019" name="Int. J. Syst. Evol. Microbiol.">
        <title>The Global Catalogue of Microorganisms (GCM) 10K type strain sequencing project: providing services to taxonomists for standard genome sequencing and annotation.</title>
        <authorList>
            <consortium name="The Broad Institute Genomics Platform"/>
            <consortium name="The Broad Institute Genome Sequencing Center for Infectious Disease"/>
            <person name="Wu L."/>
            <person name="Ma J."/>
        </authorList>
    </citation>
    <scope>NUCLEOTIDE SEQUENCE [LARGE SCALE GENOMIC DNA]</scope>
    <source>
        <strain evidence="2 3">JCM 16026</strain>
    </source>
</reference>
<dbReference type="Pfam" id="PF00196">
    <property type="entry name" value="GerE"/>
    <property type="match status" value="1"/>
</dbReference>
<dbReference type="PANTHER" id="PTHR47691">
    <property type="entry name" value="REGULATOR-RELATED"/>
    <property type="match status" value="1"/>
</dbReference>
<dbReference type="InterPro" id="IPR027417">
    <property type="entry name" value="P-loop_NTPase"/>
</dbReference>
<dbReference type="RefSeq" id="WP_344344741.1">
    <property type="nucleotide sequence ID" value="NZ_BAAAQT010000008.1"/>
</dbReference>
<protein>
    <submittedName>
        <fullName evidence="2">LuxR family transcriptional regulator</fullName>
    </submittedName>
</protein>
<dbReference type="PRINTS" id="PR00038">
    <property type="entry name" value="HTHLUXR"/>
</dbReference>
<keyword evidence="3" id="KW-1185">Reference proteome</keyword>
<dbReference type="SMART" id="SM00421">
    <property type="entry name" value="HTH_LUXR"/>
    <property type="match status" value="1"/>
</dbReference>
<dbReference type="CDD" id="cd06170">
    <property type="entry name" value="LuxR_C_like"/>
    <property type="match status" value="1"/>
</dbReference>
<evidence type="ECO:0000313" key="3">
    <source>
        <dbReference type="Proteomes" id="UP001501599"/>
    </source>
</evidence>
<feature type="domain" description="HTH luxR-type" evidence="1">
    <location>
        <begin position="673"/>
        <end position="738"/>
    </location>
</feature>
<sequence length="748" mass="80906">MERETLVAATPVAEDATTFVGRGPELALARRVLGTSRLLTITGPIGVGKSRFAARLVEQLGRGHRDGVRRLEPRRTLDARVRVEPSPSVADSFSGILLLDAADDHDDARALVERLLHEVPGACLVVTSTRVLGAAGEHVLELPALRYPPRGRASVRSTLEWDAPRLLVDRIVALQPGFAPTPATITLLRDICAECDGLPASIELAAAATRFLPLESVRDGLRSADSLADLLPAARSVIARAESLVAASDDLERRLLSVAWMLREPLTLECLPTLVDDDAAPSTRTATVAAFCDLVDRSILMRDPDVDGAFRAVRAVARAAHARADLDEHDLRRRIDAHVVAAARAFAAAAGDAAEPAAARHLLQHRRGLEALLERQVDDPALAAQAIDLIVALRRQWTALGLVPQARAWLERAIASRPLRDASAAEALRCAAFLSVLCGDASHAAELSARSTRYAVRDGEALRADTDAMPAEFLEALVHAGRLDLEQAECMLEGVVERTRRSPRTALLAEQRYFLTLVRVMRGDHDGADREVRASVAWMRARGNRWGIAHSLVLLSISLMARGLDERASETAREALLMMDAMGDRAGVPTTLRLLAVLASRAGDAERAAVLLAGASRMDSTRTLARDAFGDGVEGRVRRALGPRPFARLASHGRRLGRSELVRIGSTAAGLEQRAGTDVLTRREREVAELLVEGLSNAQIAARLVLSTRTVEGHIQRTLHKLEFRSRSQIAVWMTTSRLDHELAGLAS</sequence>
<proteinExistence type="predicted"/>
<evidence type="ECO:0000313" key="2">
    <source>
        <dbReference type="EMBL" id="GAA2176058.1"/>
    </source>
</evidence>
<dbReference type="InterPro" id="IPR000792">
    <property type="entry name" value="Tscrpt_reg_LuxR_C"/>
</dbReference>
<comment type="caution">
    <text evidence="2">The sequence shown here is derived from an EMBL/GenBank/DDBJ whole genome shotgun (WGS) entry which is preliminary data.</text>
</comment>
<dbReference type="InterPro" id="IPR016032">
    <property type="entry name" value="Sig_transdc_resp-reg_C-effctor"/>
</dbReference>
<dbReference type="EMBL" id="BAAAQT010000008">
    <property type="protein sequence ID" value="GAA2176058.1"/>
    <property type="molecule type" value="Genomic_DNA"/>
</dbReference>
<gene>
    <name evidence="2" type="ORF">GCM10009846_28350</name>
</gene>
<name>A0ABN3AXG9_9MICO</name>